<dbReference type="AlphaFoldDB" id="A0AA86XKJ3"/>
<dbReference type="EMBL" id="CCKJ01000032">
    <property type="protein sequence ID" value="CDT65127.1"/>
    <property type="molecule type" value="Genomic_DNA"/>
</dbReference>
<evidence type="ECO:0000313" key="2">
    <source>
        <dbReference type="Proteomes" id="UP000041625"/>
    </source>
</evidence>
<protein>
    <submittedName>
        <fullName evidence="1">Uncharacterized protein</fullName>
    </submittedName>
</protein>
<comment type="caution">
    <text evidence="1">The sequence shown here is derived from an EMBL/GenBank/DDBJ whole genome shotgun (WGS) entry which is preliminary data.</text>
</comment>
<reference evidence="1 2" key="1">
    <citation type="submission" date="2014-06" db="EMBL/GenBank/DDBJ databases">
        <authorList>
            <person name="Le Roux F."/>
        </authorList>
    </citation>
    <scope>NUCLEOTIDE SEQUENCE [LARGE SCALE GENOMIC DNA]</scope>
    <source>
        <strain evidence="1 2">J2-31</strain>
    </source>
</reference>
<name>A0AA86XKJ3_9VIBR</name>
<evidence type="ECO:0000313" key="1">
    <source>
        <dbReference type="EMBL" id="CDT65127.1"/>
    </source>
</evidence>
<organism evidence="1 2">
    <name type="scientific">Vibrio coralliirubri</name>
    <dbReference type="NCBI Taxonomy" id="1516159"/>
    <lineage>
        <taxon>Bacteria</taxon>
        <taxon>Pseudomonadati</taxon>
        <taxon>Pseudomonadota</taxon>
        <taxon>Gammaproteobacteria</taxon>
        <taxon>Vibrionales</taxon>
        <taxon>Vibrionaceae</taxon>
        <taxon>Vibrio</taxon>
    </lineage>
</organism>
<gene>
    <name evidence="1" type="ORF">VCR31J2_1270826</name>
</gene>
<sequence>MSYNYHKRIRSLKKTAPFNIKIVEVWPRPESLIKFIERQAHARPKIFPMECGIRDEWFSADAIYSFTSN</sequence>
<proteinExistence type="predicted"/>
<accession>A0AA86XKJ3</accession>
<dbReference type="Proteomes" id="UP000041625">
    <property type="component" value="Unassembled WGS sequence"/>
</dbReference>
<keyword evidence="2" id="KW-1185">Reference proteome</keyword>